<dbReference type="Proteomes" id="UP000321917">
    <property type="component" value="Unassembled WGS sequence"/>
</dbReference>
<dbReference type="EMBL" id="VOLQ01000005">
    <property type="protein sequence ID" value="TWX70263.1"/>
    <property type="molecule type" value="Genomic_DNA"/>
</dbReference>
<feature type="chain" id="PRO_5022854675" evidence="1">
    <location>
        <begin position="25"/>
        <end position="127"/>
    </location>
</feature>
<name>A0A5C6QND6_9GAMM</name>
<reference evidence="3 5" key="1">
    <citation type="submission" date="2019-07" db="EMBL/GenBank/DDBJ databases">
        <title>Genomes of sea-ice associated Colwellia species.</title>
        <authorList>
            <person name="Bowman J.P."/>
        </authorList>
    </citation>
    <scope>NUCLEOTIDE SEQUENCE [LARGE SCALE GENOMIC DNA]</scope>
    <source>
        <strain evidence="2 4">ACAM 607</strain>
        <strain evidence="3 5">IC036</strain>
    </source>
</reference>
<dbReference type="PROSITE" id="PS51257">
    <property type="entry name" value="PROKAR_LIPOPROTEIN"/>
    <property type="match status" value="1"/>
</dbReference>
<dbReference type="Proteomes" id="UP000321525">
    <property type="component" value="Unassembled WGS sequence"/>
</dbReference>
<dbReference type="EMBL" id="VOLR01000007">
    <property type="protein sequence ID" value="TWX61010.1"/>
    <property type="molecule type" value="Genomic_DNA"/>
</dbReference>
<evidence type="ECO:0000256" key="1">
    <source>
        <dbReference type="SAM" id="SignalP"/>
    </source>
</evidence>
<dbReference type="OrthoDB" id="6399368at2"/>
<proteinExistence type="predicted"/>
<protein>
    <submittedName>
        <fullName evidence="3">DUF3192 domain-containing protein</fullName>
    </submittedName>
</protein>
<organism evidence="3 5">
    <name type="scientific">Colwellia hornerae</name>
    <dbReference type="NCBI Taxonomy" id="89402"/>
    <lineage>
        <taxon>Bacteria</taxon>
        <taxon>Pseudomonadati</taxon>
        <taxon>Pseudomonadota</taxon>
        <taxon>Gammaproteobacteria</taxon>
        <taxon>Alteromonadales</taxon>
        <taxon>Colwelliaceae</taxon>
        <taxon>Colwellia</taxon>
    </lineage>
</organism>
<keyword evidence="4" id="KW-1185">Reference proteome</keyword>
<evidence type="ECO:0000313" key="3">
    <source>
        <dbReference type="EMBL" id="TWX70263.1"/>
    </source>
</evidence>
<dbReference type="RefSeq" id="WP_146798916.1">
    <property type="nucleotide sequence ID" value="NZ_VOLP01000008.1"/>
</dbReference>
<dbReference type="InterPro" id="IPR021534">
    <property type="entry name" value="DUF3192"/>
</dbReference>
<comment type="caution">
    <text evidence="3">The sequence shown here is derived from an EMBL/GenBank/DDBJ whole genome shotgun (WGS) entry which is preliminary data.</text>
</comment>
<feature type="signal peptide" evidence="1">
    <location>
        <begin position="1"/>
        <end position="24"/>
    </location>
</feature>
<gene>
    <name evidence="2" type="ORF">ESZ26_06350</name>
    <name evidence="3" type="ORF">ESZ27_03840</name>
</gene>
<sequence length="127" mass="14226">MKKSIIALLIAAPLTLSLTGCVIAVGGGDEGHSISTSFGDREYENRKKIDKIQLNATYNDVKKKLGLGDYNEKYQIDGKEIQVLFYRTHRVHKDDLTTKDECTYLHFVDGVLLEMGNGADYRRNISG</sequence>
<keyword evidence="1" id="KW-0732">Signal</keyword>
<evidence type="ECO:0000313" key="2">
    <source>
        <dbReference type="EMBL" id="TWX61010.1"/>
    </source>
</evidence>
<evidence type="ECO:0000313" key="5">
    <source>
        <dbReference type="Proteomes" id="UP000321917"/>
    </source>
</evidence>
<dbReference type="Pfam" id="PF11399">
    <property type="entry name" value="DUF3192"/>
    <property type="match status" value="1"/>
</dbReference>
<accession>A0A5C6QND6</accession>
<dbReference type="AlphaFoldDB" id="A0A5C6QND6"/>
<evidence type="ECO:0000313" key="4">
    <source>
        <dbReference type="Proteomes" id="UP000321525"/>
    </source>
</evidence>